<evidence type="ECO:0000313" key="2">
    <source>
        <dbReference type="Proteomes" id="UP001302719"/>
    </source>
</evidence>
<dbReference type="PANTHER" id="PTHR10039">
    <property type="entry name" value="AMELOGENIN"/>
    <property type="match status" value="1"/>
</dbReference>
<dbReference type="SUPFAM" id="SSF52540">
    <property type="entry name" value="P-loop containing nucleoside triphosphate hydrolases"/>
    <property type="match status" value="1"/>
</dbReference>
<evidence type="ECO:0000313" key="1">
    <source>
        <dbReference type="EMBL" id="WNM59729.1"/>
    </source>
</evidence>
<name>A0AA96K0J6_9BACT</name>
<organism evidence="1 2">
    <name type="scientific">Candidatus Nitrospira allomarina</name>
    <dbReference type="NCBI Taxonomy" id="3020900"/>
    <lineage>
        <taxon>Bacteria</taxon>
        <taxon>Pseudomonadati</taxon>
        <taxon>Nitrospirota</taxon>
        <taxon>Nitrospiria</taxon>
        <taxon>Nitrospirales</taxon>
        <taxon>Nitrospiraceae</taxon>
        <taxon>Nitrospira</taxon>
    </lineage>
</organism>
<dbReference type="Proteomes" id="UP001302719">
    <property type="component" value="Chromosome"/>
</dbReference>
<dbReference type="InterPro" id="IPR027417">
    <property type="entry name" value="P-loop_NTPase"/>
</dbReference>
<dbReference type="AlphaFoldDB" id="A0AA96K0J6"/>
<proteinExistence type="predicted"/>
<dbReference type="RefSeq" id="WP_312646555.1">
    <property type="nucleotide sequence ID" value="NZ_CP116967.1"/>
</dbReference>
<accession>A0AA96K0J6</accession>
<dbReference type="KEGG" id="nall:PP769_08235"/>
<dbReference type="PANTHER" id="PTHR10039:SF14">
    <property type="entry name" value="NACHT DOMAIN-CONTAINING PROTEIN"/>
    <property type="match status" value="1"/>
</dbReference>
<protein>
    <submittedName>
        <fullName evidence="1">Zinc ribbon domain-containing protein</fullName>
    </submittedName>
</protein>
<sequence length="1170" mass="129705">MKCPQCGKNGLAESAQFCSACGDKLPKPKKAVGQMSWPCPNCALELEKPVRECPQCGILVKVLPKAAERASNFVGRYSTLRRIDSWISGNPVAEPALVLTGGAGSGKSALMAWLCGAGPASSDQEIDAVRKRVHKSLDAVHFCIATTSGTSPSLDPARFATKLSEQLSFRIPDYGAWLLANADRQTEINVKQIAESVSGTMIGVLVEHLSGKDPSSIFSAILEPLASIPLPQGQVVILIDALDEAELWPASPTIGELLAGALDGGAEGVAGRVRFVVSTRPVDLVTDRFPREAQWDLIDDAADDSSDVLTYVRARFKRSAPHADPAFAQKFTEASQENFLYAKTALDYWLPRLNQLDPKKELDLLPKLNGIYSSFLQREYGSKEGKKLWKDESKPLLGTLGVAQEKLSDVQLQFILNIDEMGRLQDALQQCDPYLEGDRPNGPFDLYHQSFREFLFDQKHNHKFPLSEADDNARTAVRYLDRYRGDWDKCFDDYGLRHTPTHLAEAARHSRQPKRDDFIQRLISLVGDSEFQKAHEKRLGDAAALQRDLERTLEEACHNDSPVALRLVFDATRELQAFRHQQMDPKQVFEAAEAGDLDRAEKLLEIFFAEPHWHRASLLVAVWLAAAGARRDAAQSFFARLEDDPLDIRPLPTLSERVSDALSDTPPERRLTDLIPQDHPELIQQILQRMRGLNADEEVLASELDPNSFADVQEQLDQLDQRQQALVSQLGEGVDPTVKDREGTSYLGGIDGPHLVAYSLADSAKGDDSLSEYVQLLAANGYVFYRNRSLWGLFCSILRHPKQNWVKQFSRLVCEAALAGSRVRFAEGVPIAQRVIEKAKGKPKLRPMFDELLVLAKSRASELEKQPGRGLTEPSRGRGDTWGHYKRLLGILAEALSVVIGDTEIASNLVDLALDRPSGFAGYESPACLALAESALIAGPGAEDRIHKALQRASESAHCVQDPPFCARTTSRYNALAHEWRDQISMPVQATELAKRIDCFLKNPYAAEFGAVHIVGEAYLGRANPPVHLEIPSWAQKAATLRDLARFYERTLADFVRLNREDIRRADEILPIGTEVRVPDPEMSYLLASYLSALVIVTPGLDTAKRTRLIQSLVPMTVSSPTAIDTVLARLLLVARPDDPELFARLPDELKILMDDPGSGYREALMSFEF</sequence>
<dbReference type="EMBL" id="CP116967">
    <property type="protein sequence ID" value="WNM59729.1"/>
    <property type="molecule type" value="Genomic_DNA"/>
</dbReference>
<reference evidence="1 2" key="1">
    <citation type="submission" date="2023-01" db="EMBL/GenBank/DDBJ databases">
        <title>Cultivation and genomic characterization of new, ubiquitous marine nitrite-oxidizing bacteria from the Nitrospirales.</title>
        <authorList>
            <person name="Mueller A.J."/>
            <person name="Daebeler A."/>
            <person name="Herbold C.W."/>
            <person name="Kirkegaard R.H."/>
            <person name="Daims H."/>
        </authorList>
    </citation>
    <scope>NUCLEOTIDE SEQUENCE [LARGE SCALE GENOMIC DNA]</scope>
    <source>
        <strain evidence="1 2">VA</strain>
    </source>
</reference>
<keyword evidence="2" id="KW-1185">Reference proteome</keyword>
<gene>
    <name evidence="1" type="ORF">PP769_08235</name>
</gene>